<keyword evidence="3" id="KW-0378">Hydrolase</keyword>
<dbReference type="InterPro" id="IPR045582">
    <property type="entry name" value="Trehalase-like_N"/>
</dbReference>
<evidence type="ECO:0000313" key="3">
    <source>
        <dbReference type="EMBL" id="THG33965.1"/>
    </source>
</evidence>
<evidence type="ECO:0000313" key="4">
    <source>
        <dbReference type="Proteomes" id="UP000307380"/>
    </source>
</evidence>
<evidence type="ECO:0000259" key="1">
    <source>
        <dbReference type="Pfam" id="PF00723"/>
    </source>
</evidence>
<dbReference type="InterPro" id="IPR008928">
    <property type="entry name" value="6-hairpin_glycosidase_sf"/>
</dbReference>
<dbReference type="AlphaFoldDB" id="A0A4S4FVR2"/>
<dbReference type="Proteomes" id="UP000307380">
    <property type="component" value="Unassembled WGS sequence"/>
</dbReference>
<dbReference type="Pfam" id="PF00723">
    <property type="entry name" value="Glyco_hydro_15"/>
    <property type="match status" value="1"/>
</dbReference>
<dbReference type="EMBL" id="SSSN01000007">
    <property type="protein sequence ID" value="THG33965.1"/>
    <property type="molecule type" value="Genomic_DNA"/>
</dbReference>
<dbReference type="PANTHER" id="PTHR31616">
    <property type="entry name" value="TREHALASE"/>
    <property type="match status" value="1"/>
</dbReference>
<protein>
    <submittedName>
        <fullName evidence="3">Glycoside hydrolase family 15 protein</fullName>
    </submittedName>
</protein>
<feature type="domain" description="GH15-like" evidence="1">
    <location>
        <begin position="232"/>
        <end position="585"/>
    </location>
</feature>
<dbReference type="OrthoDB" id="3902805at2"/>
<dbReference type="RefSeq" id="WP_136424603.1">
    <property type="nucleotide sequence ID" value="NZ_SSSN01000007.1"/>
</dbReference>
<name>A0A4S4FVR2_9MICO</name>
<dbReference type="Gene3D" id="1.50.10.10">
    <property type="match status" value="1"/>
</dbReference>
<dbReference type="Pfam" id="PF19291">
    <property type="entry name" value="TREH_N"/>
    <property type="match status" value="1"/>
</dbReference>
<feature type="domain" description="Trehalase-like N-terminal" evidence="2">
    <location>
        <begin position="13"/>
        <end position="116"/>
    </location>
</feature>
<dbReference type="PANTHER" id="PTHR31616:SF0">
    <property type="entry name" value="GLUCAN 1,4-ALPHA-GLUCOSIDASE"/>
    <property type="match status" value="1"/>
</dbReference>
<sequence length="600" mass="64906">MTRDEDGYAPLRDYAAIGDGRTVALVAFDGSIDWLPFPSLHSAPVFAALVDSAKGGRMTLRPVAPFRASRSYIAGTNVLETRYVTDSGEVAVTDALVTGVAGRLHWGELARRIDGISGSVELEWEASPGNLFGTGSFERRSTMHGPVLGADDVNLIVVGMHHGPSVGDSATFAGRFTTAPASRHVIVLCGTDDEPVHIPDPAVVDSGIDRTIESWQTWSREFSYDGPWAREVQRSALALKLLIFSPTGAIAAAATTGLPESPTGGKNYDYRFAWVRDLAYTVGALVRFGLREETHAAVSWALDCLKSHSDDLPVFFDLTGRLPGGTDELRADGWRGIGPVTAGNPAAGQAQLGIYADVLGIMRQYVEAGNILDLRTGELLRSFTDGACRAWQKKDSGMWELPHKQHYLASKIGCWRAISDACQLAEWGQIDASDDELARWRHNRDLIEQWISDKCWSERRGSYVMYPGTDALDTAVLIHAGTQFGPAARMTATIAAIRSELAVGPLVYRYSGVETEESAFVACSFWLAEAYARTGDSREAAALVDALIPLANDVGLYAEMIDPADEQFWGNLPQALSHLALINAVMAINDAREDSPEGSA</sequence>
<dbReference type="SUPFAM" id="SSF48208">
    <property type="entry name" value="Six-hairpin glycosidases"/>
    <property type="match status" value="1"/>
</dbReference>
<dbReference type="GO" id="GO:0004553">
    <property type="term" value="F:hydrolase activity, hydrolyzing O-glycosyl compounds"/>
    <property type="evidence" value="ECO:0007669"/>
    <property type="project" value="UniProtKB-ARBA"/>
</dbReference>
<comment type="caution">
    <text evidence="3">The sequence shown here is derived from an EMBL/GenBank/DDBJ whole genome shotgun (WGS) entry which is preliminary data.</text>
</comment>
<dbReference type="InterPro" id="IPR012341">
    <property type="entry name" value="6hp_glycosidase-like_sf"/>
</dbReference>
<accession>A0A4S4FVR2</accession>
<gene>
    <name evidence="3" type="ORF">E6C70_11090</name>
</gene>
<dbReference type="InterPro" id="IPR011613">
    <property type="entry name" value="GH15-like"/>
</dbReference>
<keyword evidence="4" id="KW-1185">Reference proteome</keyword>
<organism evidence="3 4">
    <name type="scientific">Orlajensenia flava</name>
    <dbReference type="NCBI Taxonomy" id="2565934"/>
    <lineage>
        <taxon>Bacteria</taxon>
        <taxon>Bacillati</taxon>
        <taxon>Actinomycetota</taxon>
        <taxon>Actinomycetes</taxon>
        <taxon>Micrococcales</taxon>
        <taxon>Microbacteriaceae</taxon>
        <taxon>Orlajensenia</taxon>
    </lineage>
</organism>
<reference evidence="3 4" key="1">
    <citation type="submission" date="2019-04" db="EMBL/GenBank/DDBJ databases">
        <authorList>
            <person name="Jiang L."/>
        </authorList>
    </citation>
    <scope>NUCLEOTIDE SEQUENCE [LARGE SCALE GENOMIC DNA]</scope>
    <source>
        <strain evidence="3 4">YIM 131861</strain>
    </source>
</reference>
<evidence type="ECO:0000259" key="2">
    <source>
        <dbReference type="Pfam" id="PF19291"/>
    </source>
</evidence>
<dbReference type="GO" id="GO:0005975">
    <property type="term" value="P:carbohydrate metabolic process"/>
    <property type="evidence" value="ECO:0007669"/>
    <property type="project" value="InterPro"/>
</dbReference>
<proteinExistence type="predicted"/>